<dbReference type="GO" id="GO:0005576">
    <property type="term" value="C:extracellular region"/>
    <property type="evidence" value="ECO:0007669"/>
    <property type="project" value="InterPro"/>
</dbReference>
<sequence>MIHLNGELRNTRCGPNLHCPDDTYCNTLLMDTYSTCCLSHPEAPVKPGSCPASEPAYFSNSVCFNTCNNDGDCRGHRKCCQTGCSRQCLAPQRVLAQL</sequence>
<dbReference type="FunFam" id="4.10.75.10:FF:000001">
    <property type="entry name" value="Anosmin 1"/>
    <property type="match status" value="1"/>
</dbReference>
<dbReference type="PRINTS" id="PR00003">
    <property type="entry name" value="4DISULPHCORE"/>
</dbReference>
<accession>A0AAV3YF65</accession>
<reference evidence="2 3" key="1">
    <citation type="journal article" date="2021" name="Elife">
        <title>Chloroplast acquisition without the gene transfer in kleptoplastic sea slugs, Plakobranchus ocellatus.</title>
        <authorList>
            <person name="Maeda T."/>
            <person name="Takahashi S."/>
            <person name="Yoshida T."/>
            <person name="Shimamura S."/>
            <person name="Takaki Y."/>
            <person name="Nagai Y."/>
            <person name="Toyoda A."/>
            <person name="Suzuki Y."/>
            <person name="Arimoto A."/>
            <person name="Ishii H."/>
            <person name="Satoh N."/>
            <person name="Nishiyama T."/>
            <person name="Hasebe M."/>
            <person name="Maruyama T."/>
            <person name="Minagawa J."/>
            <person name="Obokata J."/>
            <person name="Shigenobu S."/>
        </authorList>
    </citation>
    <scope>NUCLEOTIDE SEQUENCE [LARGE SCALE GENOMIC DNA]</scope>
</reference>
<evidence type="ECO:0000259" key="1">
    <source>
        <dbReference type="PROSITE" id="PS51390"/>
    </source>
</evidence>
<protein>
    <submittedName>
        <fullName evidence="2">Wap four-disulfide core domain protein 18</fullName>
    </submittedName>
</protein>
<proteinExistence type="predicted"/>
<evidence type="ECO:0000313" key="3">
    <source>
        <dbReference type="Proteomes" id="UP000735302"/>
    </source>
</evidence>
<dbReference type="SUPFAM" id="SSF57256">
    <property type="entry name" value="Elafin-like"/>
    <property type="match status" value="1"/>
</dbReference>
<organism evidence="2 3">
    <name type="scientific">Plakobranchus ocellatus</name>
    <dbReference type="NCBI Taxonomy" id="259542"/>
    <lineage>
        <taxon>Eukaryota</taxon>
        <taxon>Metazoa</taxon>
        <taxon>Spiralia</taxon>
        <taxon>Lophotrochozoa</taxon>
        <taxon>Mollusca</taxon>
        <taxon>Gastropoda</taxon>
        <taxon>Heterobranchia</taxon>
        <taxon>Euthyneura</taxon>
        <taxon>Panpulmonata</taxon>
        <taxon>Sacoglossa</taxon>
        <taxon>Placobranchoidea</taxon>
        <taxon>Plakobranchidae</taxon>
        <taxon>Plakobranchus</taxon>
    </lineage>
</organism>
<dbReference type="InterPro" id="IPR008197">
    <property type="entry name" value="WAP_dom"/>
</dbReference>
<dbReference type="AlphaFoldDB" id="A0AAV3YF65"/>
<dbReference type="SMART" id="SM00217">
    <property type="entry name" value="WAP"/>
    <property type="match status" value="1"/>
</dbReference>
<dbReference type="EMBL" id="BLXT01000835">
    <property type="protein sequence ID" value="GFN80693.1"/>
    <property type="molecule type" value="Genomic_DNA"/>
</dbReference>
<dbReference type="InterPro" id="IPR036645">
    <property type="entry name" value="Elafin-like_sf"/>
</dbReference>
<dbReference type="Gene3D" id="4.10.75.10">
    <property type="entry name" value="Elafin-like"/>
    <property type="match status" value="1"/>
</dbReference>
<feature type="domain" description="WAP" evidence="1">
    <location>
        <begin position="43"/>
        <end position="92"/>
    </location>
</feature>
<dbReference type="Proteomes" id="UP000735302">
    <property type="component" value="Unassembled WGS sequence"/>
</dbReference>
<dbReference type="PROSITE" id="PS51390">
    <property type="entry name" value="WAP"/>
    <property type="match status" value="1"/>
</dbReference>
<gene>
    <name evidence="2" type="ORF">PoB_000719900</name>
</gene>
<comment type="caution">
    <text evidence="2">The sequence shown here is derived from an EMBL/GenBank/DDBJ whole genome shotgun (WGS) entry which is preliminary data.</text>
</comment>
<dbReference type="GO" id="GO:0030414">
    <property type="term" value="F:peptidase inhibitor activity"/>
    <property type="evidence" value="ECO:0007669"/>
    <property type="project" value="InterPro"/>
</dbReference>
<dbReference type="Pfam" id="PF00095">
    <property type="entry name" value="WAP"/>
    <property type="match status" value="1"/>
</dbReference>
<keyword evidence="3" id="KW-1185">Reference proteome</keyword>
<name>A0AAV3YF65_9GAST</name>
<evidence type="ECO:0000313" key="2">
    <source>
        <dbReference type="EMBL" id="GFN80693.1"/>
    </source>
</evidence>